<feature type="transmembrane region" description="Helical" evidence="6">
    <location>
        <begin position="177"/>
        <end position="200"/>
    </location>
</feature>
<evidence type="ECO:0000256" key="2">
    <source>
        <dbReference type="ARBA" id="ARBA00022475"/>
    </source>
</evidence>
<dbReference type="PANTHER" id="PTHR32196:SF69">
    <property type="entry name" value="BRANCHED-CHAIN AMINO ACID TRANSPORT SYSTEM, PERMEASE PROTEIN"/>
    <property type="match status" value="1"/>
</dbReference>
<dbReference type="Proteomes" id="UP000611629">
    <property type="component" value="Unassembled WGS sequence"/>
</dbReference>
<dbReference type="CDD" id="cd06574">
    <property type="entry name" value="TM_PBP1_branched-chain-AA_like"/>
    <property type="match status" value="1"/>
</dbReference>
<dbReference type="PANTHER" id="PTHR32196">
    <property type="entry name" value="ABC TRANSPORTER PERMEASE PROTEIN YPHD-RELATED-RELATED"/>
    <property type="match status" value="1"/>
</dbReference>
<accession>A0A974BHP8</accession>
<comment type="caution">
    <text evidence="7">The sequence shown here is derived from an EMBL/GenBank/DDBJ whole genome shotgun (WGS) entry which is preliminary data.</text>
</comment>
<dbReference type="GO" id="GO:0022857">
    <property type="term" value="F:transmembrane transporter activity"/>
    <property type="evidence" value="ECO:0007669"/>
    <property type="project" value="InterPro"/>
</dbReference>
<gene>
    <name evidence="7" type="ORF">HZF24_04180</name>
</gene>
<evidence type="ECO:0000256" key="6">
    <source>
        <dbReference type="SAM" id="Phobius"/>
    </source>
</evidence>
<dbReference type="GO" id="GO:0005886">
    <property type="term" value="C:plasma membrane"/>
    <property type="evidence" value="ECO:0007669"/>
    <property type="project" value="UniProtKB-SubCell"/>
</dbReference>
<keyword evidence="4 6" id="KW-1133">Transmembrane helix</keyword>
<keyword evidence="8" id="KW-1185">Reference proteome</keyword>
<feature type="transmembrane region" description="Helical" evidence="6">
    <location>
        <begin position="206"/>
        <end position="227"/>
    </location>
</feature>
<evidence type="ECO:0000313" key="7">
    <source>
        <dbReference type="EMBL" id="NYB73332.1"/>
    </source>
</evidence>
<organism evidence="7 8">
    <name type="scientific">Sedimentibacter hydroxybenzoicus DSM 7310</name>
    <dbReference type="NCBI Taxonomy" id="1123245"/>
    <lineage>
        <taxon>Bacteria</taxon>
        <taxon>Bacillati</taxon>
        <taxon>Bacillota</taxon>
        <taxon>Tissierellia</taxon>
        <taxon>Sedimentibacter</taxon>
    </lineage>
</organism>
<evidence type="ECO:0000256" key="1">
    <source>
        <dbReference type="ARBA" id="ARBA00004651"/>
    </source>
</evidence>
<keyword evidence="2" id="KW-1003">Cell membrane</keyword>
<sequence>MTSFIGAIELGLVYSLLAFGTYISFKILNVADLTVDGSFVLGAAASAVFTFSGNPVLGLIVAIAAGALAGTITAVLQTKMGIQPILSGILTMTGLYSVNLTVMGGKANIPLLNKTSIFTYAEQLFPGRGYKIAALFIIIAFVFAILNWFFRTQLGLSIRATGDNEEMCKASSIDTDFIKIVGFSLSNAIVALSGALVAQMQQSADVNMGAGMVVISFASIIIGSTIIKNKNITLGLLSVIIGSLIYRFIIALILTTNFPPSYLKLISSLIVITALSFPNIKKKMDVRKLERRRLHAKN</sequence>
<dbReference type="Pfam" id="PF02653">
    <property type="entry name" value="BPD_transp_2"/>
    <property type="match status" value="1"/>
</dbReference>
<keyword evidence="3 6" id="KW-0812">Transmembrane</keyword>
<feature type="transmembrane region" description="Helical" evidence="6">
    <location>
        <begin position="261"/>
        <end position="280"/>
    </location>
</feature>
<protein>
    <submittedName>
        <fullName evidence="7">ABC transporter permease</fullName>
    </submittedName>
</protein>
<evidence type="ECO:0000313" key="8">
    <source>
        <dbReference type="Proteomes" id="UP000611629"/>
    </source>
</evidence>
<feature type="transmembrane region" description="Helical" evidence="6">
    <location>
        <begin position="234"/>
        <end position="255"/>
    </location>
</feature>
<feature type="transmembrane region" description="Helical" evidence="6">
    <location>
        <begin position="129"/>
        <end position="150"/>
    </location>
</feature>
<reference evidence="7" key="1">
    <citation type="submission" date="2020-07" db="EMBL/GenBank/DDBJ databases">
        <title>Genomic analysis of a strain of Sedimentibacter Hydroxybenzoicus DSM7310.</title>
        <authorList>
            <person name="Ma S."/>
        </authorList>
    </citation>
    <scope>NUCLEOTIDE SEQUENCE</scope>
    <source>
        <strain evidence="7">DSM 7310</strain>
    </source>
</reference>
<dbReference type="InterPro" id="IPR001851">
    <property type="entry name" value="ABC_transp_permease"/>
</dbReference>
<feature type="transmembrane region" description="Helical" evidence="6">
    <location>
        <begin position="57"/>
        <end position="76"/>
    </location>
</feature>
<proteinExistence type="predicted"/>
<name>A0A974BHP8_SEDHY</name>
<dbReference type="AlphaFoldDB" id="A0A974BHP8"/>
<evidence type="ECO:0000256" key="5">
    <source>
        <dbReference type="ARBA" id="ARBA00023136"/>
    </source>
</evidence>
<evidence type="ECO:0000256" key="3">
    <source>
        <dbReference type="ARBA" id="ARBA00022692"/>
    </source>
</evidence>
<feature type="transmembrane region" description="Helical" evidence="6">
    <location>
        <begin position="88"/>
        <end position="109"/>
    </location>
</feature>
<comment type="subcellular location">
    <subcellularLocation>
        <location evidence="1">Cell membrane</location>
        <topology evidence="1">Multi-pass membrane protein</topology>
    </subcellularLocation>
</comment>
<evidence type="ECO:0000256" key="4">
    <source>
        <dbReference type="ARBA" id="ARBA00022989"/>
    </source>
</evidence>
<feature type="transmembrane region" description="Helical" evidence="6">
    <location>
        <begin position="6"/>
        <end position="23"/>
    </location>
</feature>
<keyword evidence="5 6" id="KW-0472">Membrane</keyword>
<dbReference type="EMBL" id="JACBNQ010000002">
    <property type="protein sequence ID" value="NYB73332.1"/>
    <property type="molecule type" value="Genomic_DNA"/>
</dbReference>